<feature type="region of interest" description="Disordered" evidence="1">
    <location>
        <begin position="1"/>
        <end position="72"/>
    </location>
</feature>
<dbReference type="AlphaFoldDB" id="A0A1D9Q2S9"/>
<protein>
    <submittedName>
        <fullName evidence="2">Uncharacterized protein</fullName>
    </submittedName>
</protein>
<feature type="compositionally biased region" description="Basic and acidic residues" evidence="1">
    <location>
        <begin position="39"/>
        <end position="50"/>
    </location>
</feature>
<proteinExistence type="predicted"/>
<name>A0A1D9Q2S9_SCLS1</name>
<gene>
    <name evidence="2" type="ORF">sscle_04g040210</name>
</gene>
<organism evidence="2 3">
    <name type="scientific">Sclerotinia sclerotiorum (strain ATCC 18683 / 1980 / Ss-1)</name>
    <name type="common">White mold</name>
    <name type="synonym">Whetzelinia sclerotiorum</name>
    <dbReference type="NCBI Taxonomy" id="665079"/>
    <lineage>
        <taxon>Eukaryota</taxon>
        <taxon>Fungi</taxon>
        <taxon>Dikarya</taxon>
        <taxon>Ascomycota</taxon>
        <taxon>Pezizomycotina</taxon>
        <taxon>Leotiomycetes</taxon>
        <taxon>Helotiales</taxon>
        <taxon>Sclerotiniaceae</taxon>
        <taxon>Sclerotinia</taxon>
    </lineage>
</organism>
<feature type="compositionally biased region" description="Polar residues" evidence="1">
    <location>
        <begin position="1"/>
        <end position="19"/>
    </location>
</feature>
<dbReference type="Proteomes" id="UP000177798">
    <property type="component" value="Chromosome 4"/>
</dbReference>
<evidence type="ECO:0000313" key="2">
    <source>
        <dbReference type="EMBL" id="APA09251.1"/>
    </source>
</evidence>
<sequence length="108" mass="12330">MHSHGTSQSVHHSGPSSLNTEDDRTASATEHKKGKVSKQRREISNERSSHDATMFPSPKRSQPQGFDHEDGLEVEVERRRLNDPSRIFSKDSKPFTIGTWIRQWFSEG</sequence>
<dbReference type="EMBL" id="CP017817">
    <property type="protein sequence ID" value="APA09251.1"/>
    <property type="molecule type" value="Genomic_DNA"/>
</dbReference>
<evidence type="ECO:0000256" key="1">
    <source>
        <dbReference type="SAM" id="MobiDB-lite"/>
    </source>
</evidence>
<accession>A0A1D9Q2S9</accession>
<reference evidence="3" key="1">
    <citation type="journal article" date="2017" name="Genome Biol. Evol.">
        <title>The complete genome sequence of the phytopathogenic fungus Sclerotinia sclerotiorum reveals insights into the genome architecture of broad host range pathogens.</title>
        <authorList>
            <person name="Derbyshire M."/>
            <person name="Denton-Giles M."/>
            <person name="Hegedus D."/>
            <person name="Seifbarghy S."/>
            <person name="Rollins J."/>
            <person name="van Kan J."/>
            <person name="Seidl M.F."/>
            <person name="Faino L."/>
            <person name="Mbengue M."/>
            <person name="Navaud O."/>
            <person name="Raffaele S."/>
            <person name="Hammond-Kosack K."/>
            <person name="Heard S."/>
            <person name="Oliver R."/>
        </authorList>
    </citation>
    <scope>NUCLEOTIDE SEQUENCE [LARGE SCALE GENOMIC DNA]</scope>
    <source>
        <strain evidence="3">ATCC 18683 / 1980 / Ss-1</strain>
    </source>
</reference>
<feature type="compositionally biased region" description="Basic and acidic residues" evidence="1">
    <location>
        <begin position="21"/>
        <end position="31"/>
    </location>
</feature>
<evidence type="ECO:0000313" key="3">
    <source>
        <dbReference type="Proteomes" id="UP000177798"/>
    </source>
</evidence>
<dbReference type="VEuPathDB" id="FungiDB:sscle_04g040210"/>